<feature type="transmembrane region" description="Helical" evidence="2">
    <location>
        <begin position="189"/>
        <end position="207"/>
    </location>
</feature>
<evidence type="ECO:0000313" key="4">
    <source>
        <dbReference type="EMBL" id="MFC6165467.1"/>
    </source>
</evidence>
<feature type="transmembrane region" description="Helical" evidence="2">
    <location>
        <begin position="58"/>
        <end position="77"/>
    </location>
</feature>
<dbReference type="InterPro" id="IPR052901">
    <property type="entry name" value="Bact_TGase-like"/>
</dbReference>
<evidence type="ECO:0000256" key="1">
    <source>
        <dbReference type="SAM" id="MobiDB-lite"/>
    </source>
</evidence>
<dbReference type="PANTHER" id="PTHR42736">
    <property type="entry name" value="PROTEIN-GLUTAMINE GAMMA-GLUTAMYLTRANSFERASE"/>
    <property type="match status" value="1"/>
</dbReference>
<feature type="compositionally biased region" description="Low complexity" evidence="1">
    <location>
        <begin position="553"/>
        <end position="598"/>
    </location>
</feature>
<name>A0ABW1R9I7_9LACO</name>
<dbReference type="InterPro" id="IPR002931">
    <property type="entry name" value="Transglutaminase-like"/>
</dbReference>
<keyword evidence="5" id="KW-1185">Reference proteome</keyword>
<dbReference type="InterPro" id="IPR025403">
    <property type="entry name" value="TgpA-like_C"/>
</dbReference>
<feature type="transmembrane region" description="Helical" evidence="2">
    <location>
        <begin position="608"/>
        <end position="631"/>
    </location>
</feature>
<dbReference type="PANTHER" id="PTHR42736:SF1">
    <property type="entry name" value="PROTEIN-GLUTAMINE GAMMA-GLUTAMYLTRANSFERASE"/>
    <property type="match status" value="1"/>
</dbReference>
<reference evidence="5" key="1">
    <citation type="journal article" date="2019" name="Int. J. Syst. Evol. Microbiol.">
        <title>The Global Catalogue of Microorganisms (GCM) 10K type strain sequencing project: providing services to taxonomists for standard genome sequencing and annotation.</title>
        <authorList>
            <consortium name="The Broad Institute Genomics Platform"/>
            <consortium name="The Broad Institute Genome Sequencing Center for Infectious Disease"/>
            <person name="Wu L."/>
            <person name="Ma J."/>
        </authorList>
    </citation>
    <scope>NUCLEOTIDE SEQUENCE [LARGE SCALE GENOMIC DNA]</scope>
    <source>
        <strain evidence="5">CCM 8932</strain>
    </source>
</reference>
<feature type="domain" description="Transglutaminase-like" evidence="3">
    <location>
        <begin position="462"/>
        <end position="537"/>
    </location>
</feature>
<dbReference type="Pfam" id="PF01841">
    <property type="entry name" value="Transglut_core"/>
    <property type="match status" value="1"/>
</dbReference>
<dbReference type="Proteomes" id="UP001596253">
    <property type="component" value="Unassembled WGS sequence"/>
</dbReference>
<proteinExistence type="predicted"/>
<feature type="transmembrane region" description="Helical" evidence="2">
    <location>
        <begin position="7"/>
        <end position="28"/>
    </location>
</feature>
<evidence type="ECO:0000256" key="2">
    <source>
        <dbReference type="SAM" id="Phobius"/>
    </source>
</evidence>
<feature type="region of interest" description="Disordered" evidence="1">
    <location>
        <begin position="541"/>
        <end position="598"/>
    </location>
</feature>
<gene>
    <name evidence="4" type="ORF">ACFP3T_12370</name>
</gene>
<feature type="transmembrane region" description="Helical" evidence="2">
    <location>
        <begin position="160"/>
        <end position="177"/>
    </location>
</feature>
<feature type="transmembrane region" description="Helical" evidence="2">
    <location>
        <begin position="110"/>
        <end position="131"/>
    </location>
</feature>
<protein>
    <submittedName>
        <fullName evidence="4">DUF3488 and DUF4129 domain-containing transglutaminase family protein</fullName>
    </submittedName>
</protein>
<dbReference type="InterPro" id="IPR038765">
    <property type="entry name" value="Papain-like_cys_pep_sf"/>
</dbReference>
<dbReference type="SUPFAM" id="SSF54001">
    <property type="entry name" value="Cysteine proteinases"/>
    <property type="match status" value="1"/>
</dbReference>
<feature type="transmembrane region" description="Helical" evidence="2">
    <location>
        <begin position="138"/>
        <end position="154"/>
    </location>
</feature>
<evidence type="ECO:0000313" key="5">
    <source>
        <dbReference type="Proteomes" id="UP001596253"/>
    </source>
</evidence>
<keyword evidence="2" id="KW-0812">Transmembrane</keyword>
<accession>A0ABW1R9I7</accession>
<dbReference type="EMBL" id="JBHSSD010000052">
    <property type="protein sequence ID" value="MFC6165467.1"/>
    <property type="molecule type" value="Genomic_DNA"/>
</dbReference>
<dbReference type="InterPro" id="IPR021878">
    <property type="entry name" value="TgpA_N"/>
</dbReference>
<dbReference type="RefSeq" id="WP_137640610.1">
    <property type="nucleotide sequence ID" value="NZ_BJDK01000024.1"/>
</dbReference>
<keyword evidence="2" id="KW-0472">Membrane</keyword>
<dbReference type="Gene3D" id="3.10.620.30">
    <property type="match status" value="1"/>
</dbReference>
<dbReference type="Pfam" id="PF11992">
    <property type="entry name" value="TgpA_N"/>
    <property type="match status" value="1"/>
</dbReference>
<dbReference type="SMART" id="SM00460">
    <property type="entry name" value="TGc"/>
    <property type="match status" value="1"/>
</dbReference>
<evidence type="ECO:0000259" key="3">
    <source>
        <dbReference type="SMART" id="SM00460"/>
    </source>
</evidence>
<organism evidence="4 5">
    <name type="scientific">Lactiplantibacillus dongliensis</name>
    <dbReference type="NCBI Taxonomy" id="2559919"/>
    <lineage>
        <taxon>Bacteria</taxon>
        <taxon>Bacillati</taxon>
        <taxon>Bacillota</taxon>
        <taxon>Bacilli</taxon>
        <taxon>Lactobacillales</taxon>
        <taxon>Lactobacillaceae</taxon>
        <taxon>Lactiplantibacillus</taxon>
    </lineage>
</organism>
<dbReference type="Pfam" id="PF13559">
    <property type="entry name" value="DUF4129"/>
    <property type="match status" value="1"/>
</dbReference>
<comment type="caution">
    <text evidence="4">The sequence shown here is derived from an EMBL/GenBank/DDBJ whole genome shotgun (WGS) entry which is preliminary data.</text>
</comment>
<keyword evidence="2" id="KW-1133">Transmembrane helix</keyword>
<sequence length="728" mass="80844">MRQGLKTCWLALLNGLLLAIPLATYTTVNDFRQPNALLLFLVVISLVVVAHTQWPRAWGLWWPLYLLSLIGGSYASYPLGEPLSLTWFQHFSTKLFQQTSAFRASTSTQAMPVLLSMLLIMALAIGLSLLAVRWQQPLLSMIVSIGYLLAVTLFATRNEVWPLTGAIGLATLLLLSYRHSHWSWLSLSYGLLALGLLGAGATVNTWAQPAINQLAKASLTWRNQLSSRGFYNFLAKSAAAKKTGISEDTATLGGSIQDDNSVAFKAVSRSNHYWRVDTRDEYSGKGWTIAGDQDATRKPTTTSTGYLTTPTSKKDAVKLTFAKTLTYLPVGYGATSWAVSAAQQKRIGVSYEPERGRIYLNTGKRPLTSVQVHYQPQKYTAAQLTAITARANAELTETYTQLPEDLPKRIKPLSQKLTKTQTTEYGRVHAILTYLKNNHRFEYTKIDTPTTPAKRDYVDYFLFTSRRGYCDNFSTTMVVMLRTLGIPTRWAHGFSGGTRGKKAGDGQYHYQILNSDAHSWAEVYFAGIGWVPFDPTPGYQNPGTKAAKEKAAKTASISSSSSSATTNSTSSHTSQATASSSKPRPTNQTSTSTTTKQPTHQFRLTTTWLHVSLGILGLLLILFAWLGRYWLGLMGLSLMLHWHLGRPTQHYRYLQAWFEHQHARRPAETLSDYADTVEQLWPALAGQFTNATTTYLAITFGDYPADTLPAQLQAVVTTLRQHRKPIPV</sequence>
<feature type="transmembrane region" description="Helical" evidence="2">
    <location>
        <begin position="34"/>
        <end position="51"/>
    </location>
</feature>